<keyword evidence="7" id="KW-1133">Transmembrane helix</keyword>
<dbReference type="GO" id="GO:0010268">
    <property type="term" value="P:brassinosteroid homeostasis"/>
    <property type="evidence" value="ECO:0007669"/>
    <property type="project" value="TreeGrafter"/>
</dbReference>
<dbReference type="InterPro" id="IPR001128">
    <property type="entry name" value="Cyt_P450"/>
</dbReference>
<sequence length="295" mass="33877">MHSLTMRFANSSIIKDHLLVDIDRLVRLNLNSWTDRVLLMDEAKKITFELSMKQLMSFDPGEWTESLRKEYMLVIEGFFTLPLPIFSSTYKRAIQARTKVAEALSLIVRQRRRESEEGERKNDMLGALFAADDGGFSDEEIVDFLVALLVAGYETTSTIMTLAVKFLTETPIALAQLKEEHEGIRAKKSEVESLEWSDYKSMPFTQCVVNETLRVANIISGVFRRAMTDINIKGYKIPKGWKVFASFRAVHLDHDHFKDARTFNPWRWQGQQVQGMRSLHLEEDQGYAQGMSLLG</sequence>
<dbReference type="PANTHER" id="PTHR24286:SF44">
    <property type="entry name" value="3BETA,22ALPHA-DIHYDROXYSTEROID 3-DEHYDROGENASE"/>
    <property type="match status" value="1"/>
</dbReference>
<proteinExistence type="inferred from homology"/>
<evidence type="ECO:0000256" key="6">
    <source>
        <dbReference type="ARBA" id="ARBA00022723"/>
    </source>
</evidence>
<dbReference type="Proteomes" id="UP000467840">
    <property type="component" value="Chromosome 10"/>
</dbReference>
<evidence type="ECO:0000313" key="12">
    <source>
        <dbReference type="EMBL" id="KAF2319058.1"/>
    </source>
</evidence>
<comment type="subcellular location">
    <subcellularLocation>
        <location evidence="2">Membrane</location>
        <topology evidence="2">Single-pass membrane protein</topology>
    </subcellularLocation>
</comment>
<evidence type="ECO:0008006" key="14">
    <source>
        <dbReference type="Google" id="ProtNLM"/>
    </source>
</evidence>
<dbReference type="Pfam" id="PF00067">
    <property type="entry name" value="p450"/>
    <property type="match status" value="1"/>
</dbReference>
<keyword evidence="9" id="KW-0408">Iron</keyword>
<name>A0A6A6N330_HEVBR</name>
<evidence type="ECO:0000256" key="5">
    <source>
        <dbReference type="ARBA" id="ARBA00022692"/>
    </source>
</evidence>
<keyword evidence="10" id="KW-0503">Monooxygenase</keyword>
<comment type="similarity">
    <text evidence="3">Belongs to the cytochrome P450 family.</text>
</comment>
<evidence type="ECO:0000256" key="10">
    <source>
        <dbReference type="ARBA" id="ARBA00023033"/>
    </source>
</evidence>
<dbReference type="SUPFAM" id="SSF48264">
    <property type="entry name" value="Cytochrome P450"/>
    <property type="match status" value="1"/>
</dbReference>
<dbReference type="GO" id="GO:0016125">
    <property type="term" value="P:sterol metabolic process"/>
    <property type="evidence" value="ECO:0007669"/>
    <property type="project" value="TreeGrafter"/>
</dbReference>
<dbReference type="AlphaFoldDB" id="A0A6A6N330"/>
<protein>
    <recommendedName>
        <fullName evidence="14">Cytochrome P450</fullName>
    </recommendedName>
</protein>
<dbReference type="GO" id="GO:0020037">
    <property type="term" value="F:heme binding"/>
    <property type="evidence" value="ECO:0007669"/>
    <property type="project" value="InterPro"/>
</dbReference>
<keyword evidence="13" id="KW-1185">Reference proteome</keyword>
<keyword evidence="11" id="KW-0472">Membrane</keyword>
<keyword evidence="5" id="KW-0812">Transmembrane</keyword>
<keyword evidence="8" id="KW-0560">Oxidoreductase</keyword>
<dbReference type="Gene3D" id="1.10.630.10">
    <property type="entry name" value="Cytochrome P450"/>
    <property type="match status" value="1"/>
</dbReference>
<accession>A0A6A6N330</accession>
<dbReference type="PANTHER" id="PTHR24286">
    <property type="entry name" value="CYTOCHROME P450 26"/>
    <property type="match status" value="1"/>
</dbReference>
<evidence type="ECO:0000256" key="3">
    <source>
        <dbReference type="ARBA" id="ARBA00010617"/>
    </source>
</evidence>
<keyword evidence="4" id="KW-0349">Heme</keyword>
<dbReference type="GO" id="GO:0016132">
    <property type="term" value="P:brassinosteroid biosynthetic process"/>
    <property type="evidence" value="ECO:0007669"/>
    <property type="project" value="TreeGrafter"/>
</dbReference>
<keyword evidence="6" id="KW-0479">Metal-binding</keyword>
<evidence type="ECO:0000256" key="2">
    <source>
        <dbReference type="ARBA" id="ARBA00004167"/>
    </source>
</evidence>
<dbReference type="GO" id="GO:0016705">
    <property type="term" value="F:oxidoreductase activity, acting on paired donors, with incorporation or reduction of molecular oxygen"/>
    <property type="evidence" value="ECO:0007669"/>
    <property type="project" value="InterPro"/>
</dbReference>
<evidence type="ECO:0000256" key="1">
    <source>
        <dbReference type="ARBA" id="ARBA00001971"/>
    </source>
</evidence>
<gene>
    <name evidence="12" type="ORF">GH714_013024</name>
</gene>
<evidence type="ECO:0000256" key="7">
    <source>
        <dbReference type="ARBA" id="ARBA00022989"/>
    </source>
</evidence>
<dbReference type="InterPro" id="IPR036396">
    <property type="entry name" value="Cyt_P450_sf"/>
</dbReference>
<evidence type="ECO:0000256" key="8">
    <source>
        <dbReference type="ARBA" id="ARBA00023002"/>
    </source>
</evidence>
<comment type="cofactor">
    <cofactor evidence="1">
        <name>heme</name>
        <dbReference type="ChEBI" id="CHEBI:30413"/>
    </cofactor>
</comment>
<evidence type="ECO:0000256" key="4">
    <source>
        <dbReference type="ARBA" id="ARBA00022617"/>
    </source>
</evidence>
<evidence type="ECO:0000256" key="9">
    <source>
        <dbReference type="ARBA" id="ARBA00023004"/>
    </source>
</evidence>
<reference evidence="12 13" key="1">
    <citation type="journal article" date="2020" name="Mol. Plant">
        <title>The Chromosome-Based Rubber Tree Genome Provides New Insights into Spurge Genome Evolution and Rubber Biosynthesis.</title>
        <authorList>
            <person name="Liu J."/>
            <person name="Shi C."/>
            <person name="Shi C.C."/>
            <person name="Li W."/>
            <person name="Zhang Q.J."/>
            <person name="Zhang Y."/>
            <person name="Li K."/>
            <person name="Lu H.F."/>
            <person name="Shi C."/>
            <person name="Zhu S.T."/>
            <person name="Xiao Z.Y."/>
            <person name="Nan H."/>
            <person name="Yue Y."/>
            <person name="Zhu X.G."/>
            <person name="Wu Y."/>
            <person name="Hong X.N."/>
            <person name="Fan G.Y."/>
            <person name="Tong Y."/>
            <person name="Zhang D."/>
            <person name="Mao C.L."/>
            <person name="Liu Y.L."/>
            <person name="Hao S.J."/>
            <person name="Liu W.Q."/>
            <person name="Lv M.Q."/>
            <person name="Zhang H.B."/>
            <person name="Liu Y."/>
            <person name="Hu-Tang G.R."/>
            <person name="Wang J.P."/>
            <person name="Wang J.H."/>
            <person name="Sun Y.H."/>
            <person name="Ni S.B."/>
            <person name="Chen W.B."/>
            <person name="Zhang X.C."/>
            <person name="Jiao Y.N."/>
            <person name="Eichler E.E."/>
            <person name="Li G.H."/>
            <person name="Liu X."/>
            <person name="Gao L.Z."/>
        </authorList>
    </citation>
    <scope>NUCLEOTIDE SEQUENCE [LARGE SCALE GENOMIC DNA]</scope>
    <source>
        <strain evidence="13">cv. GT1</strain>
        <tissue evidence="12">Leaf</tissue>
    </source>
</reference>
<dbReference type="GO" id="GO:0005506">
    <property type="term" value="F:iron ion binding"/>
    <property type="evidence" value="ECO:0007669"/>
    <property type="project" value="InterPro"/>
</dbReference>
<dbReference type="GO" id="GO:0016020">
    <property type="term" value="C:membrane"/>
    <property type="evidence" value="ECO:0007669"/>
    <property type="project" value="UniProtKB-SubCell"/>
</dbReference>
<comment type="caution">
    <text evidence="12">The sequence shown here is derived from an EMBL/GenBank/DDBJ whole genome shotgun (WGS) entry which is preliminary data.</text>
</comment>
<dbReference type="GO" id="GO:0004497">
    <property type="term" value="F:monooxygenase activity"/>
    <property type="evidence" value="ECO:0007669"/>
    <property type="project" value="UniProtKB-KW"/>
</dbReference>
<dbReference type="EMBL" id="JAAGAX010000003">
    <property type="protein sequence ID" value="KAF2319058.1"/>
    <property type="molecule type" value="Genomic_DNA"/>
</dbReference>
<evidence type="ECO:0000256" key="11">
    <source>
        <dbReference type="ARBA" id="ARBA00023136"/>
    </source>
</evidence>
<organism evidence="12 13">
    <name type="scientific">Hevea brasiliensis</name>
    <name type="common">Para rubber tree</name>
    <name type="synonym">Siphonia brasiliensis</name>
    <dbReference type="NCBI Taxonomy" id="3981"/>
    <lineage>
        <taxon>Eukaryota</taxon>
        <taxon>Viridiplantae</taxon>
        <taxon>Streptophyta</taxon>
        <taxon>Embryophyta</taxon>
        <taxon>Tracheophyta</taxon>
        <taxon>Spermatophyta</taxon>
        <taxon>Magnoliopsida</taxon>
        <taxon>eudicotyledons</taxon>
        <taxon>Gunneridae</taxon>
        <taxon>Pentapetalae</taxon>
        <taxon>rosids</taxon>
        <taxon>fabids</taxon>
        <taxon>Malpighiales</taxon>
        <taxon>Euphorbiaceae</taxon>
        <taxon>Crotonoideae</taxon>
        <taxon>Micrandreae</taxon>
        <taxon>Hevea</taxon>
    </lineage>
</organism>
<evidence type="ECO:0000313" key="13">
    <source>
        <dbReference type="Proteomes" id="UP000467840"/>
    </source>
</evidence>